<dbReference type="EMBL" id="BAAAOS010000048">
    <property type="protein sequence ID" value="GAA1599139.1"/>
    <property type="molecule type" value="Genomic_DNA"/>
</dbReference>
<evidence type="ECO:0000313" key="4">
    <source>
        <dbReference type="Proteomes" id="UP001500393"/>
    </source>
</evidence>
<keyword evidence="1" id="KW-0472">Membrane</keyword>
<name>A0ABN2E7Y4_9ACTN</name>
<evidence type="ECO:0000256" key="1">
    <source>
        <dbReference type="SAM" id="Phobius"/>
    </source>
</evidence>
<evidence type="ECO:0000259" key="2">
    <source>
        <dbReference type="Pfam" id="PF14317"/>
    </source>
</evidence>
<organism evidence="3 4">
    <name type="scientific">Kribbella sancticallisti</name>
    <dbReference type="NCBI Taxonomy" id="460087"/>
    <lineage>
        <taxon>Bacteria</taxon>
        <taxon>Bacillati</taxon>
        <taxon>Actinomycetota</taxon>
        <taxon>Actinomycetes</taxon>
        <taxon>Propionibacteriales</taxon>
        <taxon>Kribbellaceae</taxon>
        <taxon>Kribbella</taxon>
    </lineage>
</organism>
<keyword evidence="1" id="KW-1133">Transmembrane helix</keyword>
<keyword evidence="4" id="KW-1185">Reference proteome</keyword>
<dbReference type="Proteomes" id="UP001500393">
    <property type="component" value="Unassembled WGS sequence"/>
</dbReference>
<dbReference type="InterPro" id="IPR025588">
    <property type="entry name" value="YcxB-like_C"/>
</dbReference>
<feature type="transmembrane region" description="Helical" evidence="1">
    <location>
        <begin position="46"/>
        <end position="65"/>
    </location>
</feature>
<gene>
    <name evidence="3" type="ORF">GCM10009789_61510</name>
</gene>
<comment type="caution">
    <text evidence="3">The sequence shown here is derived from an EMBL/GenBank/DDBJ whole genome shotgun (WGS) entry which is preliminary data.</text>
</comment>
<dbReference type="Pfam" id="PF14317">
    <property type="entry name" value="YcxB"/>
    <property type="match status" value="1"/>
</dbReference>
<feature type="transmembrane region" description="Helical" evidence="1">
    <location>
        <begin position="21"/>
        <end position="40"/>
    </location>
</feature>
<accession>A0ABN2E7Y4</accession>
<feature type="domain" description="YcxB-like C-terminal" evidence="2">
    <location>
        <begin position="81"/>
        <end position="141"/>
    </location>
</feature>
<protein>
    <recommendedName>
        <fullName evidence="2">YcxB-like C-terminal domain-containing protein</fullName>
    </recommendedName>
</protein>
<evidence type="ECO:0000313" key="3">
    <source>
        <dbReference type="EMBL" id="GAA1599139.1"/>
    </source>
</evidence>
<keyword evidence="1" id="KW-0812">Transmembrane</keyword>
<dbReference type="RefSeq" id="WP_344220086.1">
    <property type="nucleotide sequence ID" value="NZ_BAAAOS010000048.1"/>
</dbReference>
<reference evidence="3 4" key="1">
    <citation type="journal article" date="2019" name="Int. J. Syst. Evol. Microbiol.">
        <title>The Global Catalogue of Microorganisms (GCM) 10K type strain sequencing project: providing services to taxonomists for standard genome sequencing and annotation.</title>
        <authorList>
            <consortium name="The Broad Institute Genomics Platform"/>
            <consortium name="The Broad Institute Genome Sequencing Center for Infectious Disease"/>
            <person name="Wu L."/>
            <person name="Ma J."/>
        </authorList>
    </citation>
    <scope>NUCLEOTIDE SEQUENCE [LARGE SCALE GENOMIC DNA]</scope>
    <source>
        <strain evidence="3 4">JCM 14969</strain>
    </source>
</reference>
<sequence>MNIAVPVEMTLTQRMRNARHVMHWFGLLFRLAGVGYLLWGLAAWDAALLVLGLVFVLFPEFLGFVRHRQGKTYGSVYTYTLTDEGIGVTTAISTLRFTWAGVTKVREASDAWIFRIPGAASTTIPKECFTPEQDVEWRAFLADRGLVRT</sequence>
<proteinExistence type="predicted"/>